<gene>
    <name evidence="1" type="ORF">NIES21_33490</name>
</gene>
<dbReference type="EMBL" id="AP018174">
    <property type="protein sequence ID" value="BAY17511.1"/>
    <property type="molecule type" value="Genomic_DNA"/>
</dbReference>
<dbReference type="AlphaFoldDB" id="A0A1Z4GJ23"/>
<organism evidence="1 2">
    <name type="scientific">Anabaenopsis circularis NIES-21</name>
    <dbReference type="NCBI Taxonomy" id="1085406"/>
    <lineage>
        <taxon>Bacteria</taxon>
        <taxon>Bacillati</taxon>
        <taxon>Cyanobacteriota</taxon>
        <taxon>Cyanophyceae</taxon>
        <taxon>Nostocales</taxon>
        <taxon>Nodulariaceae</taxon>
        <taxon>Anabaenopsis</taxon>
    </lineage>
</organism>
<reference evidence="1 2" key="1">
    <citation type="submission" date="2017-06" db="EMBL/GenBank/DDBJ databases">
        <title>Genome sequencing of cyanobaciteial culture collection at National Institute for Environmental Studies (NIES).</title>
        <authorList>
            <person name="Hirose Y."/>
            <person name="Shimura Y."/>
            <person name="Fujisawa T."/>
            <person name="Nakamura Y."/>
            <person name="Kawachi M."/>
        </authorList>
    </citation>
    <scope>NUCLEOTIDE SEQUENCE [LARGE SCALE GENOMIC DNA]</scope>
    <source>
        <strain evidence="1 2">NIES-21</strain>
    </source>
</reference>
<protein>
    <recommendedName>
        <fullName evidence="3">Carboxypeptidase regulatory-like domain-containing protein</fullName>
    </recommendedName>
</protein>
<dbReference type="OrthoDB" id="516236at2"/>
<evidence type="ECO:0000313" key="2">
    <source>
        <dbReference type="Proteomes" id="UP000218287"/>
    </source>
</evidence>
<evidence type="ECO:0000313" key="1">
    <source>
        <dbReference type="EMBL" id="BAY17511.1"/>
    </source>
</evidence>
<proteinExistence type="predicted"/>
<keyword evidence="2" id="KW-1185">Reference proteome</keyword>
<name>A0A1Z4GJ23_9CYAN</name>
<evidence type="ECO:0008006" key="3">
    <source>
        <dbReference type="Google" id="ProtNLM"/>
    </source>
</evidence>
<dbReference type="Proteomes" id="UP000218287">
    <property type="component" value="Chromosome"/>
</dbReference>
<sequence length="146" mass="16072">MTQVSFSGPITLSQQQLPHQSQGISGFVVYLSGNQMPTNQSDESRGNSQPVRTKIWIFSGKILSTGSPRWPLDKAQKHPRLIGWTMSDANGKFQVGLPSGEYTVLAEYGTDLYLNKFLGDGSFASVQVINNQVTEVQLFNDENAAF</sequence>
<accession>A0A1Z4GJ23</accession>